<comment type="caution">
    <text evidence="6">The sequence shown here is derived from an EMBL/GenBank/DDBJ whole genome shotgun (WGS) entry which is preliminary data.</text>
</comment>
<dbReference type="SUPFAM" id="SSF53383">
    <property type="entry name" value="PLP-dependent transferases"/>
    <property type="match status" value="1"/>
</dbReference>
<proteinExistence type="inferred from homology"/>
<dbReference type="InterPro" id="IPR029058">
    <property type="entry name" value="AB_hydrolase_fold"/>
</dbReference>
<protein>
    <submittedName>
        <fullName evidence="6">dTDP-4-amino-4,6-dideoxygalactose transaminase</fullName>
    </submittedName>
</protein>
<keyword evidence="2" id="KW-0808">Transferase</keyword>
<dbReference type="InterPro" id="IPR015421">
    <property type="entry name" value="PyrdxlP-dep_Trfase_major"/>
</dbReference>
<dbReference type="Gene3D" id="3.40.50.1820">
    <property type="entry name" value="alpha/beta hydrolase"/>
    <property type="match status" value="1"/>
</dbReference>
<name>A0A561UHW0_9ACTN</name>
<evidence type="ECO:0000256" key="4">
    <source>
        <dbReference type="ARBA" id="ARBA00038398"/>
    </source>
</evidence>
<dbReference type="OrthoDB" id="9804264at2"/>
<dbReference type="Pfam" id="PF01041">
    <property type="entry name" value="DegT_DnrJ_EryC1"/>
    <property type="match status" value="1"/>
</dbReference>
<keyword evidence="2" id="KW-0032">Aminotransferase</keyword>
<dbReference type="GO" id="GO:0030170">
    <property type="term" value="F:pyridoxal phosphate binding"/>
    <property type="evidence" value="ECO:0007669"/>
    <property type="project" value="TreeGrafter"/>
</dbReference>
<evidence type="ECO:0000313" key="7">
    <source>
        <dbReference type="Proteomes" id="UP000317940"/>
    </source>
</evidence>
<dbReference type="Gene3D" id="3.40.640.10">
    <property type="entry name" value="Type I PLP-dependent aspartate aminotransferase-like (Major domain)"/>
    <property type="match status" value="1"/>
</dbReference>
<dbReference type="GO" id="GO:0008483">
    <property type="term" value="F:transaminase activity"/>
    <property type="evidence" value="ECO:0007669"/>
    <property type="project" value="UniProtKB-KW"/>
</dbReference>
<evidence type="ECO:0000256" key="5">
    <source>
        <dbReference type="RuleBase" id="RU004508"/>
    </source>
</evidence>
<dbReference type="PANTHER" id="PTHR30244:SF34">
    <property type="entry name" value="DTDP-4-AMINO-4,6-DIDEOXYGALACTOSE TRANSAMINASE"/>
    <property type="match status" value="1"/>
</dbReference>
<dbReference type="InterPro" id="IPR015422">
    <property type="entry name" value="PyrdxlP-dep_Trfase_small"/>
</dbReference>
<dbReference type="GO" id="GO:0000271">
    <property type="term" value="P:polysaccharide biosynthetic process"/>
    <property type="evidence" value="ECO:0007669"/>
    <property type="project" value="TreeGrafter"/>
</dbReference>
<keyword evidence="3 5" id="KW-0663">Pyridoxal phosphate</keyword>
<dbReference type="Proteomes" id="UP000317940">
    <property type="component" value="Unassembled WGS sequence"/>
</dbReference>
<evidence type="ECO:0000256" key="1">
    <source>
        <dbReference type="ARBA" id="ARBA00001933"/>
    </source>
</evidence>
<sequence>MRTSSEPVATGRATGRWARLTAAGPRPLPERAAEFEAWRREVRGAVRRLGGAGLDPVAGTGARLVAAREAGGLVREEYLLGGPEDTVRVIATRPAGTAERLPAVVVCPGRGAVPDQVTGAVPPDHPDRNVAEHFARAGFLTLTLDYGFAGCVDPARLHGRDEAELLAQLLGQQGRPLLGVLAGDALRVLDWLPRHPHALPGRTALFGHSLGGAVALHAALAAERPVPLCVASHLGSYRVLGLGHGASVLPGLAAHADLPELFAALAPAPLHLQYGLADQALEPADSAAAGETVRALYQVAGAAGLAEVLALPMGHGTGVEEAIGFLKRVLDGPADEQGPPPVAPIRVGFTRAARAEVTAAIEQTLDSGVLTIGPLVARFEAELAPWAGGPTVAVDSGSSALEIALRDIGVTGRTVLVPVNTFIATAAGALRAGASVDFVDLEPDGLGLCPDSLRERLDQHGGSVAAVIAMHTGGYVSPLLPRVVEECHRRGIPVIEDAAHAFGSSLGGKRAGSIADYGTYSFYPTKVLTSAEGGAVTAADPARTEAFLRLRDHGRVRPGATLHDSLGSNWRLSEVHAAVGLAQLRRFAERTAARARLAARYDEQLAGLAGLRVQPVPEGSTTSWYKYLVHLDEGVDRAELKARLRAEHGIALAGEVYDLLLCDQPYFAAGFGGRAFPQAREFADRHACLPLYPELTEGEQDRVVRALHEVLG</sequence>
<gene>
    <name evidence="6" type="ORF">FHX73_112773</name>
</gene>
<dbReference type="CDD" id="cd00616">
    <property type="entry name" value="AHBA_syn"/>
    <property type="match status" value="1"/>
</dbReference>
<comment type="similarity">
    <text evidence="4">Belongs to the DegT/DnrJ/EryC1 family. L-glutamine:2-deoxy-scyllo-inosose/scyllo-inosose aminotransferase subfamily.</text>
</comment>
<organism evidence="6 7">
    <name type="scientific">Kitasatospora viridis</name>
    <dbReference type="NCBI Taxonomy" id="281105"/>
    <lineage>
        <taxon>Bacteria</taxon>
        <taxon>Bacillati</taxon>
        <taxon>Actinomycetota</taxon>
        <taxon>Actinomycetes</taxon>
        <taxon>Kitasatosporales</taxon>
        <taxon>Streptomycetaceae</taxon>
        <taxon>Kitasatospora</taxon>
    </lineage>
</organism>
<dbReference type="Gene3D" id="3.90.1150.10">
    <property type="entry name" value="Aspartate Aminotransferase, domain 1"/>
    <property type="match status" value="1"/>
</dbReference>
<dbReference type="InterPro" id="IPR000653">
    <property type="entry name" value="DegT/StrS_aminotransferase"/>
</dbReference>
<dbReference type="PANTHER" id="PTHR30244">
    <property type="entry name" value="TRANSAMINASE"/>
    <property type="match status" value="1"/>
</dbReference>
<dbReference type="AlphaFoldDB" id="A0A561UHW0"/>
<accession>A0A561UHW0</accession>
<reference evidence="6 7" key="1">
    <citation type="submission" date="2019-06" db="EMBL/GenBank/DDBJ databases">
        <title>Sequencing the genomes of 1000 actinobacteria strains.</title>
        <authorList>
            <person name="Klenk H.-P."/>
        </authorList>
    </citation>
    <scope>NUCLEOTIDE SEQUENCE [LARGE SCALE GENOMIC DNA]</scope>
    <source>
        <strain evidence="6 7">DSM 44826</strain>
    </source>
</reference>
<dbReference type="RefSeq" id="WP_145905294.1">
    <property type="nucleotide sequence ID" value="NZ_BAAAMZ010000011.1"/>
</dbReference>
<dbReference type="EMBL" id="VIWT01000001">
    <property type="protein sequence ID" value="TWF98943.1"/>
    <property type="molecule type" value="Genomic_DNA"/>
</dbReference>
<dbReference type="InterPro" id="IPR015424">
    <property type="entry name" value="PyrdxlP-dep_Trfase"/>
</dbReference>
<evidence type="ECO:0000256" key="3">
    <source>
        <dbReference type="ARBA" id="ARBA00022898"/>
    </source>
</evidence>
<evidence type="ECO:0000256" key="2">
    <source>
        <dbReference type="ARBA" id="ARBA00022576"/>
    </source>
</evidence>
<keyword evidence="7" id="KW-1185">Reference proteome</keyword>
<evidence type="ECO:0000313" key="6">
    <source>
        <dbReference type="EMBL" id="TWF98943.1"/>
    </source>
</evidence>
<dbReference type="SUPFAM" id="SSF53474">
    <property type="entry name" value="alpha/beta-Hydrolases"/>
    <property type="match status" value="1"/>
</dbReference>
<comment type="cofactor">
    <cofactor evidence="1">
        <name>pyridoxal 5'-phosphate</name>
        <dbReference type="ChEBI" id="CHEBI:597326"/>
    </cofactor>
</comment>